<dbReference type="Proteomes" id="UP001610432">
    <property type="component" value="Unassembled WGS sequence"/>
</dbReference>
<gene>
    <name evidence="1" type="ORF">BJX67DRAFT_144724</name>
</gene>
<protein>
    <submittedName>
        <fullName evidence="1">Uncharacterized protein</fullName>
    </submittedName>
</protein>
<organism evidence="1 2">
    <name type="scientific">Aspergillus lucknowensis</name>
    <dbReference type="NCBI Taxonomy" id="176173"/>
    <lineage>
        <taxon>Eukaryota</taxon>
        <taxon>Fungi</taxon>
        <taxon>Dikarya</taxon>
        <taxon>Ascomycota</taxon>
        <taxon>Pezizomycotina</taxon>
        <taxon>Eurotiomycetes</taxon>
        <taxon>Eurotiomycetidae</taxon>
        <taxon>Eurotiales</taxon>
        <taxon>Aspergillaceae</taxon>
        <taxon>Aspergillus</taxon>
        <taxon>Aspergillus subgen. Nidulantes</taxon>
    </lineage>
</organism>
<sequence length="155" mass="17496">MALVGNRVCGAAMRVNVIFMMIKCMKWTSRGLGDVSGGGRHEAVWEERNKWSCCAPIPHPDTDAHHTLLAAQGDHYYKTWNYYSGIISHLDVLISMRMFPHLLLFINTEDPTFSFPAHSVSVCLLSFPQSFSIIAVLHFPQSSLLIPFEESDLDR</sequence>
<accession>A0ABR4LP41</accession>
<keyword evidence="2" id="KW-1185">Reference proteome</keyword>
<comment type="caution">
    <text evidence="1">The sequence shown here is derived from an EMBL/GenBank/DDBJ whole genome shotgun (WGS) entry which is preliminary data.</text>
</comment>
<dbReference type="EMBL" id="JBFXLQ010000026">
    <property type="protein sequence ID" value="KAL2866305.1"/>
    <property type="molecule type" value="Genomic_DNA"/>
</dbReference>
<name>A0ABR4LP41_9EURO</name>
<reference evidence="1 2" key="1">
    <citation type="submission" date="2024-07" db="EMBL/GenBank/DDBJ databases">
        <title>Section-level genome sequencing and comparative genomics of Aspergillus sections Usti and Cavernicolus.</title>
        <authorList>
            <consortium name="Lawrence Berkeley National Laboratory"/>
            <person name="Nybo J.L."/>
            <person name="Vesth T.C."/>
            <person name="Theobald S."/>
            <person name="Frisvad J.C."/>
            <person name="Larsen T.O."/>
            <person name="Kjaerboelling I."/>
            <person name="Rothschild-Mancinelli K."/>
            <person name="Lyhne E.K."/>
            <person name="Kogle M.E."/>
            <person name="Barry K."/>
            <person name="Clum A."/>
            <person name="Na H."/>
            <person name="Ledsgaard L."/>
            <person name="Lin J."/>
            <person name="Lipzen A."/>
            <person name="Kuo A."/>
            <person name="Riley R."/>
            <person name="Mondo S."/>
            <person name="Labutti K."/>
            <person name="Haridas S."/>
            <person name="Pangalinan J."/>
            <person name="Salamov A.A."/>
            <person name="Simmons B.A."/>
            <person name="Magnuson J.K."/>
            <person name="Chen J."/>
            <person name="Drula E."/>
            <person name="Henrissat B."/>
            <person name="Wiebenga A."/>
            <person name="Lubbers R.J."/>
            <person name="Gomes A.C."/>
            <person name="Macurrencykelacurrency M.R."/>
            <person name="Stajich J."/>
            <person name="Grigoriev I.V."/>
            <person name="Mortensen U.H."/>
            <person name="De Vries R.P."/>
            <person name="Baker S.E."/>
            <person name="Andersen M.R."/>
        </authorList>
    </citation>
    <scope>NUCLEOTIDE SEQUENCE [LARGE SCALE GENOMIC DNA]</scope>
    <source>
        <strain evidence="1 2">CBS 449.75</strain>
    </source>
</reference>
<evidence type="ECO:0000313" key="1">
    <source>
        <dbReference type="EMBL" id="KAL2866305.1"/>
    </source>
</evidence>
<dbReference type="GeneID" id="98139788"/>
<dbReference type="RefSeq" id="XP_070885284.1">
    <property type="nucleotide sequence ID" value="XM_071024716.1"/>
</dbReference>
<evidence type="ECO:0000313" key="2">
    <source>
        <dbReference type="Proteomes" id="UP001610432"/>
    </source>
</evidence>
<proteinExistence type="predicted"/>